<feature type="region of interest" description="Disordered" evidence="1">
    <location>
        <begin position="46"/>
        <end position="66"/>
    </location>
</feature>
<gene>
    <name evidence="3" type="ORF">GCM10022236_04500</name>
</gene>
<keyword evidence="2" id="KW-0812">Transmembrane</keyword>
<evidence type="ECO:0000313" key="4">
    <source>
        <dbReference type="Proteomes" id="UP001501490"/>
    </source>
</evidence>
<sequence>MSTATILWILAAIVVIAIVVTLLAVRARRRRVQSAQRIGLPDLGALSTEGLDKQHTGGSASRQPEQ</sequence>
<accession>A0ABP6ZD23</accession>
<evidence type="ECO:0000256" key="1">
    <source>
        <dbReference type="SAM" id="MobiDB-lite"/>
    </source>
</evidence>
<feature type="compositionally biased region" description="Polar residues" evidence="1">
    <location>
        <begin position="56"/>
        <end position="66"/>
    </location>
</feature>
<organism evidence="3 4">
    <name type="scientific">Microlunatus ginsengisoli</name>
    <dbReference type="NCBI Taxonomy" id="363863"/>
    <lineage>
        <taxon>Bacteria</taxon>
        <taxon>Bacillati</taxon>
        <taxon>Actinomycetota</taxon>
        <taxon>Actinomycetes</taxon>
        <taxon>Propionibacteriales</taxon>
        <taxon>Propionibacteriaceae</taxon>
        <taxon>Microlunatus</taxon>
    </lineage>
</organism>
<dbReference type="RefSeq" id="WP_344801452.1">
    <property type="nucleotide sequence ID" value="NZ_BAABAB010000004.1"/>
</dbReference>
<name>A0ABP6ZD23_9ACTN</name>
<reference evidence="4" key="1">
    <citation type="journal article" date="2019" name="Int. J. Syst. Evol. Microbiol.">
        <title>The Global Catalogue of Microorganisms (GCM) 10K type strain sequencing project: providing services to taxonomists for standard genome sequencing and annotation.</title>
        <authorList>
            <consortium name="The Broad Institute Genomics Platform"/>
            <consortium name="The Broad Institute Genome Sequencing Center for Infectious Disease"/>
            <person name="Wu L."/>
            <person name="Ma J."/>
        </authorList>
    </citation>
    <scope>NUCLEOTIDE SEQUENCE [LARGE SCALE GENOMIC DNA]</scope>
    <source>
        <strain evidence="4">JCM 16929</strain>
    </source>
</reference>
<proteinExistence type="predicted"/>
<comment type="caution">
    <text evidence="3">The sequence shown here is derived from an EMBL/GenBank/DDBJ whole genome shotgun (WGS) entry which is preliminary data.</text>
</comment>
<dbReference type="EMBL" id="BAABAB010000004">
    <property type="protein sequence ID" value="GAA3605688.1"/>
    <property type="molecule type" value="Genomic_DNA"/>
</dbReference>
<evidence type="ECO:0000256" key="2">
    <source>
        <dbReference type="SAM" id="Phobius"/>
    </source>
</evidence>
<dbReference type="Proteomes" id="UP001501490">
    <property type="component" value="Unassembled WGS sequence"/>
</dbReference>
<evidence type="ECO:0000313" key="3">
    <source>
        <dbReference type="EMBL" id="GAA3605688.1"/>
    </source>
</evidence>
<keyword evidence="2" id="KW-0472">Membrane</keyword>
<keyword evidence="2" id="KW-1133">Transmembrane helix</keyword>
<feature type="transmembrane region" description="Helical" evidence="2">
    <location>
        <begin position="6"/>
        <end position="25"/>
    </location>
</feature>
<protein>
    <submittedName>
        <fullName evidence="3">Uncharacterized protein</fullName>
    </submittedName>
</protein>
<keyword evidence="4" id="KW-1185">Reference proteome</keyword>